<comment type="function">
    <text evidence="6">Involved in the retrieval of endoplasmic reticulum membrane proteins from the early Golgi compartment.</text>
</comment>
<dbReference type="InterPro" id="IPR004932">
    <property type="entry name" value="Rer1"/>
</dbReference>
<dbReference type="EMBL" id="LTDL01000041">
    <property type="protein sequence ID" value="OAG29187.1"/>
    <property type="molecule type" value="Genomic_DNA"/>
</dbReference>
<name>A0A177EB69_9MICR</name>
<protein>
    <recommendedName>
        <fullName evidence="6">Protein RER1</fullName>
    </recommendedName>
</protein>
<keyword evidence="5 6" id="KW-0472">Membrane</keyword>
<dbReference type="GO" id="GO:0006890">
    <property type="term" value="P:retrograde vesicle-mediated transport, Golgi to endoplasmic reticulum"/>
    <property type="evidence" value="ECO:0007669"/>
    <property type="project" value="EnsemblFungi"/>
</dbReference>
<dbReference type="Proteomes" id="UP000185944">
    <property type="component" value="Unassembled WGS sequence"/>
</dbReference>
<evidence type="ECO:0000256" key="1">
    <source>
        <dbReference type="ARBA" id="ARBA00004141"/>
    </source>
</evidence>
<evidence type="ECO:0000256" key="2">
    <source>
        <dbReference type="ARBA" id="ARBA00006070"/>
    </source>
</evidence>
<dbReference type="GeneID" id="93647610"/>
<dbReference type="RefSeq" id="XP_067543866.1">
    <property type="nucleotide sequence ID" value="XM_067688678.1"/>
</dbReference>
<dbReference type="GO" id="GO:0030134">
    <property type="term" value="C:COPII-coated ER to Golgi transport vesicle"/>
    <property type="evidence" value="ECO:0007669"/>
    <property type="project" value="EnsemblFungi"/>
</dbReference>
<dbReference type="GO" id="GO:0030137">
    <property type="term" value="C:COPI-coated vesicle"/>
    <property type="evidence" value="ECO:0007669"/>
    <property type="project" value="EnsemblFungi"/>
</dbReference>
<dbReference type="VEuPathDB" id="MicrosporidiaDB:NEDG_01260"/>
<evidence type="ECO:0000256" key="7">
    <source>
        <dbReference type="SAM" id="Phobius"/>
    </source>
</evidence>
<evidence type="ECO:0000313" key="8">
    <source>
        <dbReference type="EMBL" id="OAG29187.1"/>
    </source>
</evidence>
<evidence type="ECO:0000256" key="4">
    <source>
        <dbReference type="ARBA" id="ARBA00022989"/>
    </source>
</evidence>
<dbReference type="GO" id="GO:0006621">
    <property type="term" value="P:protein retention in ER lumen"/>
    <property type="evidence" value="ECO:0007669"/>
    <property type="project" value="EnsemblFungi"/>
</dbReference>
<feature type="transmembrane region" description="Helical" evidence="7">
    <location>
        <begin position="21"/>
        <end position="38"/>
    </location>
</feature>
<accession>A0A177EB69</accession>
<dbReference type="STRING" id="1805483.A0A177EB69"/>
<proteinExistence type="inferred from homology"/>
<evidence type="ECO:0000313" key="9">
    <source>
        <dbReference type="Proteomes" id="UP000185944"/>
    </source>
</evidence>
<dbReference type="GO" id="GO:0000324">
    <property type="term" value="C:fungal-type vacuole"/>
    <property type="evidence" value="ECO:0007669"/>
    <property type="project" value="EnsemblFungi"/>
</dbReference>
<evidence type="ECO:0000256" key="3">
    <source>
        <dbReference type="ARBA" id="ARBA00022692"/>
    </source>
</evidence>
<dbReference type="GO" id="GO:0000139">
    <property type="term" value="C:Golgi membrane"/>
    <property type="evidence" value="ECO:0007669"/>
    <property type="project" value="TreeGrafter"/>
</dbReference>
<dbReference type="PANTHER" id="PTHR10743:SF0">
    <property type="entry name" value="PROTEIN RER1"/>
    <property type="match status" value="1"/>
</dbReference>
<dbReference type="OrthoDB" id="448250at2759"/>
<organism evidence="8 9">
    <name type="scientific">Nematocida displodere</name>
    <dbReference type="NCBI Taxonomy" id="1805483"/>
    <lineage>
        <taxon>Eukaryota</taxon>
        <taxon>Fungi</taxon>
        <taxon>Fungi incertae sedis</taxon>
        <taxon>Microsporidia</taxon>
        <taxon>Nematocida</taxon>
    </lineage>
</organism>
<dbReference type="Pfam" id="PF03248">
    <property type="entry name" value="Rer1"/>
    <property type="match status" value="1"/>
</dbReference>
<dbReference type="PIRSF" id="PIRSF016013">
    <property type="entry name" value="AtER_Rer1p"/>
    <property type="match status" value="1"/>
</dbReference>
<keyword evidence="9" id="KW-1185">Reference proteome</keyword>
<gene>
    <name evidence="8" type="ORF">NEDG_01260</name>
</gene>
<reference evidence="8 9" key="1">
    <citation type="submission" date="2016-02" db="EMBL/GenBank/DDBJ databases">
        <title>Discovery of a natural microsporidian pathogen with a broad tissue tropism in Caenorhabditis elegans.</title>
        <authorList>
            <person name="Luallen R.J."/>
            <person name="Reinke A.W."/>
            <person name="Tong L."/>
            <person name="Botts M.R."/>
            <person name="Felix M.-A."/>
            <person name="Troemel E.R."/>
        </authorList>
    </citation>
    <scope>NUCLEOTIDE SEQUENCE [LARGE SCALE GENOMIC DNA]</scope>
    <source>
        <strain evidence="8 9">JUm2807</strain>
    </source>
</reference>
<dbReference type="GO" id="GO:0005783">
    <property type="term" value="C:endoplasmic reticulum"/>
    <property type="evidence" value="ECO:0007669"/>
    <property type="project" value="GOC"/>
</dbReference>
<feature type="transmembrane region" description="Helical" evidence="7">
    <location>
        <begin position="129"/>
        <end position="147"/>
    </location>
</feature>
<keyword evidence="4 7" id="KW-1133">Transmembrane helix</keyword>
<keyword evidence="3 7" id="KW-0812">Transmembrane</keyword>
<comment type="similarity">
    <text evidence="2 6">Belongs to the RER1 family.</text>
</comment>
<sequence length="174" mass="20412">MQIQNIIHTYANKAITRPRERWLGFAALVGLFALRVYMTGGYRLVSYCFFLYLLHGFIGFCTPIDSEVPDPFEIDEDPHTPVDASIRRSGDETKPFIRRLPEVDYWYLSMQSVLTALTTTFIPLFNIPVYTPILVVYFLGLVYLTGIKIKKHMERYKYNPFYNAKKIYRTMVEK</sequence>
<comment type="caution">
    <text evidence="8">The sequence shown here is derived from an EMBL/GenBank/DDBJ whole genome shotgun (WGS) entry which is preliminary data.</text>
</comment>
<comment type="subcellular location">
    <subcellularLocation>
        <location evidence="1">Membrane</location>
        <topology evidence="1">Multi-pass membrane protein</topology>
    </subcellularLocation>
</comment>
<dbReference type="PANTHER" id="PTHR10743">
    <property type="entry name" value="PROTEIN RER1"/>
    <property type="match status" value="1"/>
</dbReference>
<evidence type="ECO:0000256" key="5">
    <source>
        <dbReference type="ARBA" id="ARBA00023136"/>
    </source>
</evidence>
<dbReference type="AlphaFoldDB" id="A0A177EB69"/>
<evidence type="ECO:0000256" key="6">
    <source>
        <dbReference type="PIRNR" id="PIRNR016013"/>
    </source>
</evidence>